<comment type="subunit">
    <text evidence="2">Homodimer.</text>
</comment>
<feature type="coiled-coil region" evidence="3">
    <location>
        <begin position="18"/>
        <end position="45"/>
    </location>
</feature>
<dbReference type="Proteomes" id="UP000886876">
    <property type="component" value="Unassembled WGS sequence"/>
</dbReference>
<comment type="similarity">
    <text evidence="2">Belongs to the YbaB/EbfC family.</text>
</comment>
<comment type="subcellular location">
    <subcellularLocation>
        <location evidence="2">Cytoplasm</location>
        <location evidence="2">Nucleoid</location>
    </subcellularLocation>
</comment>
<dbReference type="Pfam" id="PF02575">
    <property type="entry name" value="YbaB_DNA_bd"/>
    <property type="match status" value="1"/>
</dbReference>
<reference evidence="4" key="1">
    <citation type="submission" date="2020-10" db="EMBL/GenBank/DDBJ databases">
        <authorList>
            <person name="Gilroy R."/>
        </authorList>
    </citation>
    <scope>NUCLEOTIDE SEQUENCE</scope>
    <source>
        <strain evidence="4">ChiHecec3B27-6122</strain>
    </source>
</reference>
<accession>A0A9D1G594</accession>
<dbReference type="GO" id="GO:0003677">
    <property type="term" value="F:DNA binding"/>
    <property type="evidence" value="ECO:0007669"/>
    <property type="project" value="UniProtKB-UniRule"/>
</dbReference>
<evidence type="ECO:0000313" key="5">
    <source>
        <dbReference type="Proteomes" id="UP000886876"/>
    </source>
</evidence>
<comment type="caution">
    <text evidence="4">The sequence shown here is derived from an EMBL/GenBank/DDBJ whole genome shotgun (WGS) entry which is preliminary data.</text>
</comment>
<dbReference type="InterPro" id="IPR004401">
    <property type="entry name" value="YbaB/EbfC"/>
</dbReference>
<name>A0A9D1G594_9FIRM</name>
<comment type="function">
    <text evidence="2">Binds to DNA and alters its conformation. May be involved in regulation of gene expression, nucleoid organization and DNA protection.</text>
</comment>
<dbReference type="HAMAP" id="MF_00274">
    <property type="entry name" value="DNA_YbaB_EbfC"/>
    <property type="match status" value="1"/>
</dbReference>
<dbReference type="SUPFAM" id="SSF82607">
    <property type="entry name" value="YbaB-like"/>
    <property type="match status" value="1"/>
</dbReference>
<dbReference type="GO" id="GO:0043590">
    <property type="term" value="C:bacterial nucleoid"/>
    <property type="evidence" value="ECO:0007669"/>
    <property type="project" value="UniProtKB-UniRule"/>
</dbReference>
<dbReference type="InterPro" id="IPR036894">
    <property type="entry name" value="YbaB-like_sf"/>
</dbReference>
<sequence>MAKGGFRGGYGGMGGMSQANMMKQAQKMQEELRRMQEELEAASFEATAGGGAVKAVVSGKHELTGLTIDPEAVDPEDVEMLQDMIIAAVNEALRKVDAASSGSMAKLTGMKGLPF</sequence>
<dbReference type="NCBIfam" id="TIGR00103">
    <property type="entry name" value="DNA_YbaB_EbfC"/>
    <property type="match status" value="1"/>
</dbReference>
<dbReference type="GO" id="GO:0005829">
    <property type="term" value="C:cytosol"/>
    <property type="evidence" value="ECO:0007669"/>
    <property type="project" value="TreeGrafter"/>
</dbReference>
<evidence type="ECO:0000256" key="3">
    <source>
        <dbReference type="SAM" id="Coils"/>
    </source>
</evidence>
<proteinExistence type="inferred from homology"/>
<evidence type="ECO:0000256" key="1">
    <source>
        <dbReference type="ARBA" id="ARBA00023125"/>
    </source>
</evidence>
<dbReference type="PANTHER" id="PTHR33449">
    <property type="entry name" value="NUCLEOID-ASSOCIATED PROTEIN YBAB"/>
    <property type="match status" value="1"/>
</dbReference>
<keyword evidence="2" id="KW-0963">Cytoplasm</keyword>
<dbReference type="PIRSF" id="PIRSF004555">
    <property type="entry name" value="UCP004555"/>
    <property type="match status" value="1"/>
</dbReference>
<dbReference type="AlphaFoldDB" id="A0A9D1G594"/>
<dbReference type="Gene3D" id="3.30.1310.10">
    <property type="entry name" value="Nucleoid-associated protein YbaB-like domain"/>
    <property type="match status" value="1"/>
</dbReference>
<organism evidence="4 5">
    <name type="scientific">Candidatus Scatomorpha pullistercoris</name>
    <dbReference type="NCBI Taxonomy" id="2840929"/>
    <lineage>
        <taxon>Bacteria</taxon>
        <taxon>Bacillati</taxon>
        <taxon>Bacillota</taxon>
        <taxon>Clostridia</taxon>
        <taxon>Eubacteriales</taxon>
        <taxon>Candidatus Scatomorpha</taxon>
    </lineage>
</organism>
<gene>
    <name evidence="4" type="ORF">IAD42_07215</name>
</gene>
<keyword evidence="1 2" id="KW-0238">DNA-binding</keyword>
<dbReference type="EMBL" id="DVJS01000178">
    <property type="protein sequence ID" value="HIS97745.1"/>
    <property type="molecule type" value="Genomic_DNA"/>
</dbReference>
<dbReference type="PANTHER" id="PTHR33449:SF1">
    <property type="entry name" value="NUCLEOID-ASSOCIATED PROTEIN YBAB"/>
    <property type="match status" value="1"/>
</dbReference>
<evidence type="ECO:0000313" key="4">
    <source>
        <dbReference type="EMBL" id="HIS97745.1"/>
    </source>
</evidence>
<keyword evidence="3" id="KW-0175">Coiled coil</keyword>
<protein>
    <recommendedName>
        <fullName evidence="2">Nucleoid-associated protein IAD42_07215</fullName>
    </recommendedName>
</protein>
<evidence type="ECO:0000256" key="2">
    <source>
        <dbReference type="HAMAP-Rule" id="MF_00274"/>
    </source>
</evidence>
<reference evidence="4" key="2">
    <citation type="journal article" date="2021" name="PeerJ">
        <title>Extensive microbial diversity within the chicken gut microbiome revealed by metagenomics and culture.</title>
        <authorList>
            <person name="Gilroy R."/>
            <person name="Ravi A."/>
            <person name="Getino M."/>
            <person name="Pursley I."/>
            <person name="Horton D.L."/>
            <person name="Alikhan N.F."/>
            <person name="Baker D."/>
            <person name="Gharbi K."/>
            <person name="Hall N."/>
            <person name="Watson M."/>
            <person name="Adriaenssens E.M."/>
            <person name="Foster-Nyarko E."/>
            <person name="Jarju S."/>
            <person name="Secka A."/>
            <person name="Antonio M."/>
            <person name="Oren A."/>
            <person name="Chaudhuri R.R."/>
            <person name="La Ragione R."/>
            <person name="Hildebrand F."/>
            <person name="Pallen M.J."/>
        </authorList>
    </citation>
    <scope>NUCLEOTIDE SEQUENCE</scope>
    <source>
        <strain evidence="4">ChiHecec3B27-6122</strain>
    </source>
</reference>